<keyword evidence="1" id="KW-0812">Transmembrane</keyword>
<proteinExistence type="predicted"/>
<gene>
    <name evidence="2" type="ORF">IW261DRAFT_1343146</name>
</gene>
<evidence type="ECO:0000256" key="1">
    <source>
        <dbReference type="SAM" id="Phobius"/>
    </source>
</evidence>
<keyword evidence="3" id="KW-1185">Reference proteome</keyword>
<comment type="caution">
    <text evidence="2">The sequence shown here is derived from an EMBL/GenBank/DDBJ whole genome shotgun (WGS) entry which is preliminary data.</text>
</comment>
<accession>A0AA39NW00</accession>
<reference evidence="2" key="1">
    <citation type="submission" date="2023-06" db="EMBL/GenBank/DDBJ databases">
        <authorList>
            <consortium name="Lawrence Berkeley National Laboratory"/>
            <person name="Ahrendt S."/>
            <person name="Sahu N."/>
            <person name="Indic B."/>
            <person name="Wong-Bajracharya J."/>
            <person name="Merenyi Z."/>
            <person name="Ke H.-M."/>
            <person name="Monk M."/>
            <person name="Kocsube S."/>
            <person name="Drula E."/>
            <person name="Lipzen A."/>
            <person name="Balint B."/>
            <person name="Henrissat B."/>
            <person name="Andreopoulos B."/>
            <person name="Martin F.M."/>
            <person name="Harder C.B."/>
            <person name="Rigling D."/>
            <person name="Ford K.L."/>
            <person name="Foster G.D."/>
            <person name="Pangilinan J."/>
            <person name="Papanicolaou A."/>
            <person name="Barry K."/>
            <person name="LaButti K."/>
            <person name="Viragh M."/>
            <person name="Koriabine M."/>
            <person name="Yan M."/>
            <person name="Riley R."/>
            <person name="Champramary S."/>
            <person name="Plett K.L."/>
            <person name="Tsai I.J."/>
            <person name="Slot J."/>
            <person name="Sipos G."/>
            <person name="Plett J."/>
            <person name="Nagy L.G."/>
            <person name="Grigoriev I.V."/>
        </authorList>
    </citation>
    <scope>NUCLEOTIDE SEQUENCE</scope>
    <source>
        <strain evidence="2">ICMP 16352</strain>
    </source>
</reference>
<evidence type="ECO:0000313" key="3">
    <source>
        <dbReference type="Proteomes" id="UP001175227"/>
    </source>
</evidence>
<dbReference type="AlphaFoldDB" id="A0AA39NW00"/>
<organism evidence="2 3">
    <name type="scientific">Armillaria novae-zelandiae</name>
    <dbReference type="NCBI Taxonomy" id="153914"/>
    <lineage>
        <taxon>Eukaryota</taxon>
        <taxon>Fungi</taxon>
        <taxon>Dikarya</taxon>
        <taxon>Basidiomycota</taxon>
        <taxon>Agaricomycotina</taxon>
        <taxon>Agaricomycetes</taxon>
        <taxon>Agaricomycetidae</taxon>
        <taxon>Agaricales</taxon>
        <taxon>Marasmiineae</taxon>
        <taxon>Physalacriaceae</taxon>
        <taxon>Armillaria</taxon>
    </lineage>
</organism>
<dbReference type="EMBL" id="JAUEPR010000037">
    <property type="protein sequence ID" value="KAK0472878.1"/>
    <property type="molecule type" value="Genomic_DNA"/>
</dbReference>
<feature type="transmembrane region" description="Helical" evidence="1">
    <location>
        <begin position="6"/>
        <end position="25"/>
    </location>
</feature>
<name>A0AA39NW00_9AGAR</name>
<evidence type="ECO:0000313" key="2">
    <source>
        <dbReference type="EMBL" id="KAK0472878.1"/>
    </source>
</evidence>
<protein>
    <submittedName>
        <fullName evidence="2">Uncharacterized protein</fullName>
    </submittedName>
</protein>
<keyword evidence="1" id="KW-1133">Transmembrane helix</keyword>
<feature type="non-terminal residue" evidence="2">
    <location>
        <position position="1"/>
    </location>
</feature>
<keyword evidence="1" id="KW-0472">Membrane</keyword>
<sequence length="52" mass="5466">KYNYVLLAAMDSGVVVSAVIIFSCLQYPMNGNISINTVQVNADSTGILLSTG</sequence>
<dbReference type="Proteomes" id="UP001175227">
    <property type="component" value="Unassembled WGS sequence"/>
</dbReference>